<dbReference type="EMBL" id="JAIQCV010000001">
    <property type="protein sequence ID" value="KAH1129613.1"/>
    <property type="molecule type" value="Genomic_DNA"/>
</dbReference>
<gene>
    <name evidence="1" type="ORF">J1N35_000991</name>
</gene>
<keyword evidence="2" id="KW-1185">Reference proteome</keyword>
<evidence type="ECO:0000313" key="1">
    <source>
        <dbReference type="EMBL" id="KAH1129613.1"/>
    </source>
</evidence>
<dbReference type="PANTHER" id="PTHR31973">
    <property type="entry name" value="POLYPROTEIN, PUTATIVE-RELATED"/>
    <property type="match status" value="1"/>
</dbReference>
<reference evidence="1 2" key="1">
    <citation type="journal article" date="2021" name="Plant Biotechnol. J.">
        <title>Multi-omics assisted identification of the key and species-specific regulatory components of drought-tolerant mechanisms in Gossypium stocksii.</title>
        <authorList>
            <person name="Yu D."/>
            <person name="Ke L."/>
            <person name="Zhang D."/>
            <person name="Wu Y."/>
            <person name="Sun Y."/>
            <person name="Mei J."/>
            <person name="Sun J."/>
            <person name="Sun Y."/>
        </authorList>
    </citation>
    <scope>NUCLEOTIDE SEQUENCE [LARGE SCALE GENOMIC DNA]</scope>
    <source>
        <strain evidence="2">cv. E1</strain>
        <tissue evidence="1">Leaf</tissue>
    </source>
</reference>
<dbReference type="OrthoDB" id="683469at2759"/>
<organism evidence="1 2">
    <name type="scientific">Gossypium stocksii</name>
    <dbReference type="NCBI Taxonomy" id="47602"/>
    <lineage>
        <taxon>Eukaryota</taxon>
        <taxon>Viridiplantae</taxon>
        <taxon>Streptophyta</taxon>
        <taxon>Embryophyta</taxon>
        <taxon>Tracheophyta</taxon>
        <taxon>Spermatophyta</taxon>
        <taxon>Magnoliopsida</taxon>
        <taxon>eudicotyledons</taxon>
        <taxon>Gunneridae</taxon>
        <taxon>Pentapetalae</taxon>
        <taxon>rosids</taxon>
        <taxon>malvids</taxon>
        <taxon>Malvales</taxon>
        <taxon>Malvaceae</taxon>
        <taxon>Malvoideae</taxon>
        <taxon>Gossypium</taxon>
    </lineage>
</organism>
<accession>A0A9D3WJL1</accession>
<proteinExistence type="predicted"/>
<name>A0A9D3WJL1_9ROSI</name>
<protein>
    <submittedName>
        <fullName evidence="1">Uncharacterized protein</fullName>
    </submittedName>
</protein>
<dbReference type="PANTHER" id="PTHR31973:SF195">
    <property type="entry name" value="MUDR FAMILY TRANSPOSASE"/>
    <property type="match status" value="1"/>
</dbReference>
<comment type="caution">
    <text evidence="1">The sequence shown here is derived from an EMBL/GenBank/DDBJ whole genome shotgun (WGS) entry which is preliminary data.</text>
</comment>
<dbReference type="Proteomes" id="UP000828251">
    <property type="component" value="Unassembled WGS sequence"/>
</dbReference>
<sequence length="206" mass="24112">MTQDHWKLDAKSIYNYIMTIVKDSPTVPVSTLIANMQTQFQYRVSYRKAWWEKQMAMQQSYGNWNESYNELQEWILAMVQNVPGTVVDLQMFPYRGLNGQLEPERRVFCQLFWTFGPCVRAISYCNYCKPLVQVDGTWLYGKYTHILLIAVAQDGQGQDEDENIIELSDTDPRALLLRFGNPRFRGGTYCICHIAINFHNEDKNKD</sequence>
<evidence type="ECO:0000313" key="2">
    <source>
        <dbReference type="Proteomes" id="UP000828251"/>
    </source>
</evidence>
<dbReference type="AlphaFoldDB" id="A0A9D3WJL1"/>